<dbReference type="Gene3D" id="1.10.510.10">
    <property type="entry name" value="Transferase(Phosphotransferase) domain 1"/>
    <property type="match status" value="1"/>
</dbReference>
<comment type="similarity">
    <text evidence="1">Belongs to the protein kinase superfamily. NEK Ser/Thr protein kinase family. NIMA subfamily.</text>
</comment>
<keyword evidence="3 11" id="KW-0723">Serine/threonine-protein kinase</keyword>
<keyword evidence="5 10" id="KW-0547">Nucleotide-binding</keyword>
<evidence type="ECO:0000256" key="5">
    <source>
        <dbReference type="ARBA" id="ARBA00022741"/>
    </source>
</evidence>
<keyword evidence="6" id="KW-0418">Kinase</keyword>
<dbReference type="InterPro" id="IPR051131">
    <property type="entry name" value="NEK_Ser/Thr_kinase_NIMA"/>
</dbReference>
<evidence type="ECO:0000256" key="4">
    <source>
        <dbReference type="ARBA" id="ARBA00022679"/>
    </source>
</evidence>
<dbReference type="GO" id="GO:0005524">
    <property type="term" value="F:ATP binding"/>
    <property type="evidence" value="ECO:0007669"/>
    <property type="project" value="UniProtKB-UniRule"/>
</dbReference>
<dbReference type="InterPro" id="IPR000719">
    <property type="entry name" value="Prot_kinase_dom"/>
</dbReference>
<keyword evidence="4" id="KW-0808">Transferase</keyword>
<dbReference type="EC" id="2.7.11.1" evidence="2"/>
<evidence type="ECO:0000256" key="8">
    <source>
        <dbReference type="ARBA" id="ARBA00047899"/>
    </source>
</evidence>
<evidence type="ECO:0000313" key="13">
    <source>
        <dbReference type="Proteomes" id="UP000887578"/>
    </source>
</evidence>
<comment type="catalytic activity">
    <reaction evidence="9">
        <text>L-seryl-[protein] + ATP = O-phospho-L-seryl-[protein] + ADP + H(+)</text>
        <dbReference type="Rhea" id="RHEA:17989"/>
        <dbReference type="Rhea" id="RHEA-COMP:9863"/>
        <dbReference type="Rhea" id="RHEA-COMP:11604"/>
        <dbReference type="ChEBI" id="CHEBI:15378"/>
        <dbReference type="ChEBI" id="CHEBI:29999"/>
        <dbReference type="ChEBI" id="CHEBI:30616"/>
        <dbReference type="ChEBI" id="CHEBI:83421"/>
        <dbReference type="ChEBI" id="CHEBI:456216"/>
        <dbReference type="EC" id="2.7.11.1"/>
    </reaction>
</comment>
<keyword evidence="13" id="KW-1185">Reference proteome</keyword>
<dbReference type="PROSITE" id="PS50011">
    <property type="entry name" value="PROTEIN_KINASE_DOM"/>
    <property type="match status" value="1"/>
</dbReference>
<dbReference type="SMART" id="SM00220">
    <property type="entry name" value="S_TKc"/>
    <property type="match status" value="1"/>
</dbReference>
<dbReference type="PIRSF" id="PIRSF000654">
    <property type="entry name" value="Integrin-linked_kinase"/>
    <property type="match status" value="1"/>
</dbReference>
<proteinExistence type="inferred from homology"/>
<evidence type="ECO:0000256" key="11">
    <source>
        <dbReference type="RuleBase" id="RU000304"/>
    </source>
</evidence>
<dbReference type="Pfam" id="PF00069">
    <property type="entry name" value="Pkinase"/>
    <property type="match status" value="1"/>
</dbReference>
<comment type="catalytic activity">
    <reaction evidence="8">
        <text>L-threonyl-[protein] + ATP = O-phospho-L-threonyl-[protein] + ADP + H(+)</text>
        <dbReference type="Rhea" id="RHEA:46608"/>
        <dbReference type="Rhea" id="RHEA-COMP:11060"/>
        <dbReference type="Rhea" id="RHEA-COMP:11605"/>
        <dbReference type="ChEBI" id="CHEBI:15378"/>
        <dbReference type="ChEBI" id="CHEBI:30013"/>
        <dbReference type="ChEBI" id="CHEBI:30616"/>
        <dbReference type="ChEBI" id="CHEBI:61977"/>
        <dbReference type="ChEBI" id="CHEBI:456216"/>
        <dbReference type="EC" id="2.7.11.1"/>
    </reaction>
</comment>
<evidence type="ECO:0000256" key="7">
    <source>
        <dbReference type="ARBA" id="ARBA00022840"/>
    </source>
</evidence>
<name>A0A914PLQ7_9BILA</name>
<dbReference type="InterPro" id="IPR017441">
    <property type="entry name" value="Protein_kinase_ATP_BS"/>
</dbReference>
<dbReference type="Proteomes" id="UP000887578">
    <property type="component" value="Unplaced"/>
</dbReference>
<evidence type="ECO:0000256" key="10">
    <source>
        <dbReference type="PROSITE-ProRule" id="PRU10141"/>
    </source>
</evidence>
<dbReference type="AlphaFoldDB" id="A0A914PLQ7"/>
<protein>
    <recommendedName>
        <fullName evidence="2">non-specific serine/threonine protein kinase</fullName>
        <ecNumber evidence="2">2.7.11.1</ecNumber>
    </recommendedName>
</protein>
<dbReference type="InterPro" id="IPR008271">
    <property type="entry name" value="Ser/Thr_kinase_AS"/>
</dbReference>
<feature type="binding site" evidence="10">
    <location>
        <position position="39"/>
    </location>
    <ligand>
        <name>ATP</name>
        <dbReference type="ChEBI" id="CHEBI:30616"/>
    </ligand>
</feature>
<evidence type="ECO:0000256" key="6">
    <source>
        <dbReference type="ARBA" id="ARBA00022777"/>
    </source>
</evidence>
<dbReference type="WBParaSite" id="PDA_v2.g19402.t1">
    <property type="protein sequence ID" value="PDA_v2.g19402.t1"/>
    <property type="gene ID" value="PDA_v2.g19402"/>
</dbReference>
<dbReference type="InterPro" id="IPR011009">
    <property type="entry name" value="Kinase-like_dom_sf"/>
</dbReference>
<sequence length="289" mass="33813">MKACDFKIIKNLGEGTFSEVYLAENHTSQYPEHKLVALKRLKTDNLREEEIMQCFDEIYLLQRVKNSENVIDCLGAFRESNDFFIALEFADNKDLEYLFNEKRQNGLLFSERSIWFYFHQICAGLKELHEQRILHRDLKPANIFLTRTGKAKIGDLGLSRIFSLKTQLAKTEVGTDYYLAPERNICFGGYNFKSDIWALGCILYEMCTLRSPFNGEQRNAYALFKRIEICHYPPVPANYYSRQLKFFISSCLSIRPENRPNAEQAHSAARKMNQKFESLRAKFKKQFGK</sequence>
<evidence type="ECO:0000256" key="3">
    <source>
        <dbReference type="ARBA" id="ARBA00022527"/>
    </source>
</evidence>
<evidence type="ECO:0000256" key="1">
    <source>
        <dbReference type="ARBA" id="ARBA00010886"/>
    </source>
</evidence>
<dbReference type="SUPFAM" id="SSF56112">
    <property type="entry name" value="Protein kinase-like (PK-like)"/>
    <property type="match status" value="1"/>
</dbReference>
<dbReference type="PROSITE" id="PS00107">
    <property type="entry name" value="PROTEIN_KINASE_ATP"/>
    <property type="match status" value="1"/>
</dbReference>
<dbReference type="PANTHER" id="PTHR44899">
    <property type="entry name" value="CAMK FAMILY PROTEIN KINASE"/>
    <property type="match status" value="1"/>
</dbReference>
<evidence type="ECO:0000256" key="2">
    <source>
        <dbReference type="ARBA" id="ARBA00012513"/>
    </source>
</evidence>
<dbReference type="PANTHER" id="PTHR44899:SF6">
    <property type="entry name" value="SERINE_THREONINE PROTEIN KINASE"/>
    <property type="match status" value="1"/>
</dbReference>
<evidence type="ECO:0000259" key="12">
    <source>
        <dbReference type="PROSITE" id="PS50011"/>
    </source>
</evidence>
<reference evidence="14" key="1">
    <citation type="submission" date="2022-11" db="UniProtKB">
        <authorList>
            <consortium name="WormBaseParasite"/>
        </authorList>
    </citation>
    <scope>IDENTIFICATION</scope>
</reference>
<evidence type="ECO:0000256" key="9">
    <source>
        <dbReference type="ARBA" id="ARBA00048679"/>
    </source>
</evidence>
<feature type="domain" description="Protein kinase" evidence="12">
    <location>
        <begin position="6"/>
        <end position="269"/>
    </location>
</feature>
<keyword evidence="7 10" id="KW-0067">ATP-binding</keyword>
<evidence type="ECO:0000313" key="14">
    <source>
        <dbReference type="WBParaSite" id="PDA_v2.g19402.t1"/>
    </source>
</evidence>
<accession>A0A914PLQ7</accession>
<organism evidence="13 14">
    <name type="scientific">Panagrolaimus davidi</name>
    <dbReference type="NCBI Taxonomy" id="227884"/>
    <lineage>
        <taxon>Eukaryota</taxon>
        <taxon>Metazoa</taxon>
        <taxon>Ecdysozoa</taxon>
        <taxon>Nematoda</taxon>
        <taxon>Chromadorea</taxon>
        <taxon>Rhabditida</taxon>
        <taxon>Tylenchina</taxon>
        <taxon>Panagrolaimomorpha</taxon>
        <taxon>Panagrolaimoidea</taxon>
        <taxon>Panagrolaimidae</taxon>
        <taxon>Panagrolaimus</taxon>
    </lineage>
</organism>
<dbReference type="GO" id="GO:0004674">
    <property type="term" value="F:protein serine/threonine kinase activity"/>
    <property type="evidence" value="ECO:0007669"/>
    <property type="project" value="UniProtKB-KW"/>
</dbReference>
<dbReference type="PROSITE" id="PS00108">
    <property type="entry name" value="PROTEIN_KINASE_ST"/>
    <property type="match status" value="1"/>
</dbReference>